<dbReference type="STRING" id="1148509.SAMN05216222_0345"/>
<dbReference type="Pfam" id="PF00857">
    <property type="entry name" value="Isochorismatase"/>
    <property type="match status" value="1"/>
</dbReference>
<dbReference type="InterPro" id="IPR036380">
    <property type="entry name" value="Isochorismatase-like_sf"/>
</dbReference>
<sequence length="191" mass="21084">MTTALLIIDVQHALCTGEYQCFDIERVIDNINNLSAKARDAGIPVVLIQHEEKGDLLQHGSEGWQLAQTLNTSEHDLRVRKTTRDSFYRTHLQALLQDQGTDRLIICGLQTDYCVNATVRQALNLSYDVVLAADAHSTVDNGNLAAEDIIAEHNADLARLTGPVARIDVLPSAEIRVSSADFYQKNTRGDS</sequence>
<protein>
    <submittedName>
        <fullName evidence="3">Nicotinamidase-related amidase</fullName>
    </submittedName>
</protein>
<gene>
    <name evidence="3" type="ORF">SAMN05216222_0345</name>
</gene>
<dbReference type="CDD" id="cd01014">
    <property type="entry name" value="nicotinamidase_related"/>
    <property type="match status" value="1"/>
</dbReference>
<evidence type="ECO:0000256" key="1">
    <source>
        <dbReference type="ARBA" id="ARBA00022801"/>
    </source>
</evidence>
<dbReference type="Proteomes" id="UP000198481">
    <property type="component" value="Chromosome I"/>
</dbReference>
<organism evidence="3 4">
    <name type="scientific">Pseudomonas prosekii</name>
    <dbReference type="NCBI Taxonomy" id="1148509"/>
    <lineage>
        <taxon>Bacteria</taxon>
        <taxon>Pseudomonadati</taxon>
        <taxon>Pseudomonadota</taxon>
        <taxon>Gammaproteobacteria</taxon>
        <taxon>Pseudomonadales</taxon>
        <taxon>Pseudomonadaceae</taxon>
        <taxon>Pseudomonas</taxon>
    </lineage>
</organism>
<dbReference type="Gene3D" id="3.40.50.850">
    <property type="entry name" value="Isochorismatase-like"/>
    <property type="match status" value="1"/>
</dbReference>
<keyword evidence="1" id="KW-0378">Hydrolase</keyword>
<evidence type="ECO:0000313" key="4">
    <source>
        <dbReference type="Proteomes" id="UP000198481"/>
    </source>
</evidence>
<dbReference type="RefSeq" id="WP_092269965.1">
    <property type="nucleotide sequence ID" value="NZ_LT629762.1"/>
</dbReference>
<feature type="domain" description="Isochorismatase-like" evidence="2">
    <location>
        <begin position="3"/>
        <end position="141"/>
    </location>
</feature>
<dbReference type="GO" id="GO:0016787">
    <property type="term" value="F:hydrolase activity"/>
    <property type="evidence" value="ECO:0007669"/>
    <property type="project" value="UniProtKB-KW"/>
</dbReference>
<dbReference type="SUPFAM" id="SSF52499">
    <property type="entry name" value="Isochorismatase-like hydrolases"/>
    <property type="match status" value="1"/>
</dbReference>
<evidence type="ECO:0000313" key="3">
    <source>
        <dbReference type="EMBL" id="SDR93897.1"/>
    </source>
</evidence>
<dbReference type="InterPro" id="IPR000868">
    <property type="entry name" value="Isochorismatase-like_dom"/>
</dbReference>
<proteinExistence type="predicted"/>
<accession>A0A1H1N4Q1</accession>
<dbReference type="InterPro" id="IPR050272">
    <property type="entry name" value="Isochorismatase-like_hydrls"/>
</dbReference>
<reference evidence="3 4" key="1">
    <citation type="submission" date="2016-10" db="EMBL/GenBank/DDBJ databases">
        <authorList>
            <person name="de Groot N.N."/>
        </authorList>
    </citation>
    <scope>NUCLEOTIDE SEQUENCE [LARGE SCALE GENOMIC DNA]</scope>
    <source>
        <strain evidence="3 4">LMG 26867</strain>
    </source>
</reference>
<evidence type="ECO:0000259" key="2">
    <source>
        <dbReference type="Pfam" id="PF00857"/>
    </source>
</evidence>
<dbReference type="PANTHER" id="PTHR43540">
    <property type="entry name" value="PEROXYUREIDOACRYLATE/UREIDOACRYLATE AMIDOHYDROLASE-RELATED"/>
    <property type="match status" value="1"/>
</dbReference>
<dbReference type="EMBL" id="LT629762">
    <property type="protein sequence ID" value="SDR93897.1"/>
    <property type="molecule type" value="Genomic_DNA"/>
</dbReference>
<name>A0A1H1N4Q1_9PSED</name>
<dbReference type="PANTHER" id="PTHR43540:SF14">
    <property type="entry name" value="ISOCHORISMATASE"/>
    <property type="match status" value="1"/>
</dbReference>
<dbReference type="AlphaFoldDB" id="A0A1H1N4Q1"/>